<dbReference type="EMBL" id="CASHTH010003543">
    <property type="protein sequence ID" value="CAI8046226.1"/>
    <property type="molecule type" value="Genomic_DNA"/>
</dbReference>
<accession>A0AA35XBC3</accession>
<evidence type="ECO:0000313" key="1">
    <source>
        <dbReference type="EMBL" id="CAI8046226.1"/>
    </source>
</evidence>
<dbReference type="Proteomes" id="UP001174909">
    <property type="component" value="Unassembled WGS sequence"/>
</dbReference>
<protein>
    <submittedName>
        <fullName evidence="1">Uncharacterized protein</fullName>
    </submittedName>
</protein>
<reference evidence="1" key="1">
    <citation type="submission" date="2023-03" db="EMBL/GenBank/DDBJ databases">
        <authorList>
            <person name="Steffen K."/>
            <person name="Cardenas P."/>
        </authorList>
    </citation>
    <scope>NUCLEOTIDE SEQUENCE</scope>
</reference>
<dbReference type="AlphaFoldDB" id="A0AA35XBC3"/>
<name>A0AA35XBC3_GEOBA</name>
<organism evidence="1 2">
    <name type="scientific">Geodia barretti</name>
    <name type="common">Barrett's horny sponge</name>
    <dbReference type="NCBI Taxonomy" id="519541"/>
    <lineage>
        <taxon>Eukaryota</taxon>
        <taxon>Metazoa</taxon>
        <taxon>Porifera</taxon>
        <taxon>Demospongiae</taxon>
        <taxon>Heteroscleromorpha</taxon>
        <taxon>Tetractinellida</taxon>
        <taxon>Astrophorina</taxon>
        <taxon>Geodiidae</taxon>
        <taxon>Geodia</taxon>
    </lineage>
</organism>
<keyword evidence="2" id="KW-1185">Reference proteome</keyword>
<gene>
    <name evidence="1" type="ORF">GBAR_LOCUS25549</name>
</gene>
<comment type="caution">
    <text evidence="1">The sequence shown here is derived from an EMBL/GenBank/DDBJ whole genome shotgun (WGS) entry which is preliminary data.</text>
</comment>
<sequence>MREILRLVDGPRAGLCSDVLILVYGNPVVCDYDRKLARGITYKPTTAELKDVEAACIENVKGPNGSALVLYEANPKGEFPGYALYDTLLPDDGNPYNREKCGSFFEPQEKANESRTFIFIIESETCHDVLYYDDGENPVVCQPLAFDYDLEFATGITNYKPTTAEQKDVEAACMENLKGPNGIRTALVLYEANPKEGFPGYDLYDTLLPDDGDPYNQEDCRSLFEPQEEANESRTFIFIIQSGTCHDVLYYEDGGKSSGLSLYLTRQYYHQARCG</sequence>
<proteinExistence type="predicted"/>
<evidence type="ECO:0000313" key="2">
    <source>
        <dbReference type="Proteomes" id="UP001174909"/>
    </source>
</evidence>